<organism evidence="3 4">
    <name type="scientific">Prorocentrum cordatum</name>
    <dbReference type="NCBI Taxonomy" id="2364126"/>
    <lineage>
        <taxon>Eukaryota</taxon>
        <taxon>Sar</taxon>
        <taxon>Alveolata</taxon>
        <taxon>Dinophyceae</taxon>
        <taxon>Prorocentrales</taxon>
        <taxon>Prorocentraceae</taxon>
        <taxon>Prorocentrum</taxon>
    </lineage>
</organism>
<sequence>MGLKQQPWTLRDGCDARVRASFAELVGCAPAEVALWGPDPSTSFAISTAARAVALRTQRDDVGLILEDQMSSNVYPWQQLQQTHGLALEAVPRPADGNWTRALLSRLAALEAAGRRVVVVAVPVYLWTDGSGPVDVAALSEVCRDPGRRTRTVLVVDGTQSLGAVPFDVRRTPVDFLAASVHKWLFGAYGLACMYAAREWQERPRAASAGAGRAPQDPSKWPAETTRFPSTWRCPGTPPRSSRGPAGSTAAAGRTPSCSPWRPTAWRWSSSGGRPGSPPAWRPSRPGSGRGARPGGAPPRATFRRHRARRGRRLRVPRGWVSAWVSEAARFLKQRGVHVSARLKVLRVAPHVYTGPADADRFTDALAAFVRQRRGGRSSRL</sequence>
<dbReference type="PANTHER" id="PTHR43586:SF15">
    <property type="entry name" value="BLR3095 PROTEIN"/>
    <property type="match status" value="1"/>
</dbReference>
<evidence type="ECO:0000259" key="2">
    <source>
        <dbReference type="Pfam" id="PF00266"/>
    </source>
</evidence>
<feature type="domain" description="Aminotransferase class V" evidence="2">
    <location>
        <begin position="19"/>
        <end position="212"/>
    </location>
</feature>
<dbReference type="Gene3D" id="3.40.640.10">
    <property type="entry name" value="Type I PLP-dependent aspartate aminotransferase-like (Major domain)"/>
    <property type="match status" value="1"/>
</dbReference>
<accession>A0ABN9RRP4</accession>
<evidence type="ECO:0000313" key="3">
    <source>
        <dbReference type="EMBL" id="CAK0821923.1"/>
    </source>
</evidence>
<protein>
    <recommendedName>
        <fullName evidence="2">Aminotransferase class V domain-containing protein</fullName>
    </recommendedName>
</protein>
<reference evidence="3" key="1">
    <citation type="submission" date="2023-10" db="EMBL/GenBank/DDBJ databases">
        <authorList>
            <person name="Chen Y."/>
            <person name="Shah S."/>
            <person name="Dougan E. K."/>
            <person name="Thang M."/>
            <person name="Chan C."/>
        </authorList>
    </citation>
    <scope>NUCLEOTIDE SEQUENCE [LARGE SCALE GENOMIC DNA]</scope>
</reference>
<keyword evidence="4" id="KW-1185">Reference proteome</keyword>
<dbReference type="Pfam" id="PF00266">
    <property type="entry name" value="Aminotran_5"/>
    <property type="match status" value="1"/>
</dbReference>
<proteinExistence type="predicted"/>
<dbReference type="InterPro" id="IPR015421">
    <property type="entry name" value="PyrdxlP-dep_Trfase_major"/>
</dbReference>
<dbReference type="InterPro" id="IPR015424">
    <property type="entry name" value="PyrdxlP-dep_Trfase"/>
</dbReference>
<comment type="caution">
    <text evidence="3">The sequence shown here is derived from an EMBL/GenBank/DDBJ whole genome shotgun (WGS) entry which is preliminary data.</text>
</comment>
<feature type="compositionally biased region" description="Low complexity" evidence="1">
    <location>
        <begin position="206"/>
        <end position="215"/>
    </location>
</feature>
<dbReference type="EMBL" id="CAUYUJ010007779">
    <property type="protein sequence ID" value="CAK0821923.1"/>
    <property type="molecule type" value="Genomic_DNA"/>
</dbReference>
<name>A0ABN9RRP4_9DINO</name>
<dbReference type="Proteomes" id="UP001189429">
    <property type="component" value="Unassembled WGS sequence"/>
</dbReference>
<dbReference type="InterPro" id="IPR000192">
    <property type="entry name" value="Aminotrans_V_dom"/>
</dbReference>
<evidence type="ECO:0000256" key="1">
    <source>
        <dbReference type="SAM" id="MobiDB-lite"/>
    </source>
</evidence>
<evidence type="ECO:0000313" key="4">
    <source>
        <dbReference type="Proteomes" id="UP001189429"/>
    </source>
</evidence>
<gene>
    <name evidence="3" type="ORF">PCOR1329_LOCUS23057</name>
</gene>
<dbReference type="SUPFAM" id="SSF53383">
    <property type="entry name" value="PLP-dependent transferases"/>
    <property type="match status" value="1"/>
</dbReference>
<feature type="region of interest" description="Disordered" evidence="1">
    <location>
        <begin position="206"/>
        <end position="310"/>
    </location>
</feature>
<dbReference type="PANTHER" id="PTHR43586">
    <property type="entry name" value="CYSTEINE DESULFURASE"/>
    <property type="match status" value="1"/>
</dbReference>